<keyword evidence="3 5" id="KW-0560">Oxidoreductase</keyword>
<feature type="active site" description="Proton donor/acceptor" evidence="6">
    <location>
        <position position="270"/>
    </location>
</feature>
<feature type="binding site" evidence="8">
    <location>
        <position position="220"/>
    </location>
    <ligand>
        <name>NAD(+)</name>
        <dbReference type="ChEBI" id="CHEBI:57540"/>
    </ligand>
</feature>
<dbReference type="EMBL" id="FUWX01000013">
    <property type="protein sequence ID" value="SJZ87535.1"/>
    <property type="molecule type" value="Genomic_DNA"/>
</dbReference>
<dbReference type="InterPro" id="IPR007698">
    <property type="entry name" value="AlaDH/PNT_NAD(H)-bd"/>
</dbReference>
<keyword evidence="4 5" id="KW-0520">NAD</keyword>
<dbReference type="SMART" id="SM01003">
    <property type="entry name" value="AlaDh_PNT_N"/>
    <property type="match status" value="1"/>
</dbReference>
<dbReference type="SUPFAM" id="SSF52283">
    <property type="entry name" value="Formate/glycerate dehydrogenase catalytic domain-like"/>
    <property type="match status" value="1"/>
</dbReference>
<evidence type="ECO:0000256" key="8">
    <source>
        <dbReference type="PIRSR" id="PIRSR000183-3"/>
    </source>
</evidence>
<dbReference type="GO" id="GO:0042853">
    <property type="term" value="P:L-alanine catabolic process"/>
    <property type="evidence" value="ECO:0007669"/>
    <property type="project" value="InterPro"/>
</dbReference>
<evidence type="ECO:0000256" key="3">
    <source>
        <dbReference type="ARBA" id="ARBA00023002"/>
    </source>
</evidence>
<feature type="binding site" evidence="8">
    <location>
        <begin position="239"/>
        <end position="240"/>
    </location>
    <ligand>
        <name>NAD(+)</name>
        <dbReference type="ChEBI" id="CHEBI:57540"/>
    </ligand>
</feature>
<dbReference type="CDD" id="cd05305">
    <property type="entry name" value="L-AlaDH"/>
    <property type="match status" value="1"/>
</dbReference>
<organism evidence="11 12">
    <name type="scientific">Cetobacterium ceti</name>
    <dbReference type="NCBI Taxonomy" id="180163"/>
    <lineage>
        <taxon>Bacteria</taxon>
        <taxon>Fusobacteriati</taxon>
        <taxon>Fusobacteriota</taxon>
        <taxon>Fusobacteriia</taxon>
        <taxon>Fusobacteriales</taxon>
        <taxon>Fusobacteriaceae</taxon>
        <taxon>Cetobacterium</taxon>
    </lineage>
</organism>
<evidence type="ECO:0000259" key="9">
    <source>
        <dbReference type="SMART" id="SM01002"/>
    </source>
</evidence>
<dbReference type="PIRSF" id="PIRSF000183">
    <property type="entry name" value="Alanine_dh"/>
    <property type="match status" value="1"/>
</dbReference>
<name>A0A1T4P7I1_9FUSO</name>
<dbReference type="STRING" id="180163.SAMN02745174_01813"/>
<gene>
    <name evidence="11" type="ORF">SAMN02745174_01813</name>
</gene>
<dbReference type="Gene3D" id="3.40.50.720">
    <property type="entry name" value="NAD(P)-binding Rossmann-like Domain"/>
    <property type="match status" value="2"/>
</dbReference>
<dbReference type="GO" id="GO:0000166">
    <property type="term" value="F:nucleotide binding"/>
    <property type="evidence" value="ECO:0007669"/>
    <property type="project" value="UniProtKB-KW"/>
</dbReference>
<dbReference type="GO" id="GO:0000286">
    <property type="term" value="F:alanine dehydrogenase activity"/>
    <property type="evidence" value="ECO:0007669"/>
    <property type="project" value="UniProtKB-UniRule"/>
</dbReference>
<feature type="binding site" evidence="7">
    <location>
        <position position="15"/>
    </location>
    <ligand>
        <name>substrate</name>
    </ligand>
</feature>
<reference evidence="11 12" key="1">
    <citation type="submission" date="2017-02" db="EMBL/GenBank/DDBJ databases">
        <authorList>
            <person name="Peterson S.W."/>
        </authorList>
    </citation>
    <scope>NUCLEOTIDE SEQUENCE [LARGE SCALE GENOMIC DNA]</scope>
    <source>
        <strain evidence="11 12">ATCC 700028</strain>
    </source>
</reference>
<evidence type="ECO:0000313" key="12">
    <source>
        <dbReference type="Proteomes" id="UP000191153"/>
    </source>
</evidence>
<dbReference type="Proteomes" id="UP000191153">
    <property type="component" value="Unassembled WGS sequence"/>
</dbReference>
<dbReference type="PROSITE" id="PS00837">
    <property type="entry name" value="ALADH_PNT_2"/>
    <property type="match status" value="1"/>
</dbReference>
<feature type="binding site" evidence="8">
    <location>
        <position position="198"/>
    </location>
    <ligand>
        <name>NAD(+)</name>
        <dbReference type="ChEBI" id="CHEBI:57540"/>
    </ligand>
</feature>
<proteinExistence type="inferred from homology"/>
<evidence type="ECO:0000256" key="6">
    <source>
        <dbReference type="PIRSR" id="PIRSR000183-1"/>
    </source>
</evidence>
<protein>
    <recommendedName>
        <fullName evidence="2 5">Alanine dehydrogenase</fullName>
        <ecNumber evidence="2 5">1.4.1.1</ecNumber>
    </recommendedName>
</protein>
<evidence type="ECO:0000256" key="5">
    <source>
        <dbReference type="PIRNR" id="PIRNR000183"/>
    </source>
</evidence>
<keyword evidence="8" id="KW-0547">Nucleotide-binding</keyword>
<sequence>MIIGVPREIKNNENRVGLTPEGVKKLIEQNHKVYIEKDAGIGSGFSNEEYISAGGQILYSLKDIYKKSNFIIKVKEPQEIELSFIKENQVIFTYFHLASNEKLTRKLIEKKCICIAYETIEKENGFLPLLFPMSEVAGKSSVILGGYFLSKVNKGKGLLLGGTVGTRSGKIVIIGAGTVGQNALKIAYGLGANVIILDIDIEKLKYLEDIYQNQIETLYSNRENILKVISEGDLIIGTVLIPGDRAPKLILKEDLKLIPKGSLLMDISIDQGGCFETSVPTTHENPIYEVDGINHYCVTNIPGAFSETSTKALTNVTYKYLEVLVNNSLEEAIKKYPELVGGINLYKGKCTNKVISKLYNLEFHKLF</sequence>
<dbReference type="Pfam" id="PF01262">
    <property type="entry name" value="AlaDh_PNT_C"/>
    <property type="match status" value="1"/>
</dbReference>
<comment type="similarity">
    <text evidence="1 5">Belongs to the AlaDH/PNT family.</text>
</comment>
<dbReference type="SMART" id="SM01002">
    <property type="entry name" value="AlaDh_PNT_C"/>
    <property type="match status" value="1"/>
</dbReference>
<evidence type="ECO:0000256" key="1">
    <source>
        <dbReference type="ARBA" id="ARBA00005689"/>
    </source>
</evidence>
<feature type="domain" description="Alanine dehydrogenase/pyridine nucleotide transhydrogenase NAD(H)-binding" evidence="9">
    <location>
        <begin position="149"/>
        <end position="297"/>
    </location>
</feature>
<dbReference type="GO" id="GO:0005886">
    <property type="term" value="C:plasma membrane"/>
    <property type="evidence" value="ECO:0007669"/>
    <property type="project" value="TreeGrafter"/>
</dbReference>
<evidence type="ECO:0000259" key="10">
    <source>
        <dbReference type="SMART" id="SM01003"/>
    </source>
</evidence>
<feature type="binding site" evidence="7">
    <location>
        <position position="75"/>
    </location>
    <ligand>
        <name>substrate</name>
    </ligand>
</feature>
<dbReference type="RefSeq" id="WP_078694274.1">
    <property type="nucleotide sequence ID" value="NZ_FUWX01000013.1"/>
</dbReference>
<evidence type="ECO:0000256" key="4">
    <source>
        <dbReference type="ARBA" id="ARBA00023027"/>
    </source>
</evidence>
<feature type="active site" description="Proton donor/acceptor" evidence="6">
    <location>
        <position position="96"/>
    </location>
</feature>
<dbReference type="OrthoDB" id="9804592at2"/>
<accession>A0A1T4P7I1</accession>
<dbReference type="InterPro" id="IPR036291">
    <property type="entry name" value="NAD(P)-bd_dom_sf"/>
</dbReference>
<feature type="binding site" evidence="8">
    <location>
        <position position="134"/>
    </location>
    <ligand>
        <name>NAD(+)</name>
        <dbReference type="ChEBI" id="CHEBI:57540"/>
    </ligand>
</feature>
<comment type="catalytic activity">
    <reaction evidence="5">
        <text>L-alanine + NAD(+) + H2O = pyruvate + NH4(+) + NADH + H(+)</text>
        <dbReference type="Rhea" id="RHEA:18405"/>
        <dbReference type="ChEBI" id="CHEBI:15361"/>
        <dbReference type="ChEBI" id="CHEBI:15377"/>
        <dbReference type="ChEBI" id="CHEBI:15378"/>
        <dbReference type="ChEBI" id="CHEBI:28938"/>
        <dbReference type="ChEBI" id="CHEBI:57540"/>
        <dbReference type="ChEBI" id="CHEBI:57945"/>
        <dbReference type="ChEBI" id="CHEBI:57972"/>
        <dbReference type="EC" id="1.4.1.1"/>
    </reaction>
</comment>
<evidence type="ECO:0000256" key="2">
    <source>
        <dbReference type="ARBA" id="ARBA00012897"/>
    </source>
</evidence>
<feature type="binding site" evidence="8">
    <location>
        <begin position="267"/>
        <end position="270"/>
    </location>
    <ligand>
        <name>NAD(+)</name>
        <dbReference type="ChEBI" id="CHEBI:57540"/>
    </ligand>
</feature>
<feature type="binding site" evidence="8">
    <location>
        <position position="203"/>
    </location>
    <ligand>
        <name>NAD(+)</name>
        <dbReference type="ChEBI" id="CHEBI:57540"/>
    </ligand>
</feature>
<dbReference type="PANTHER" id="PTHR42795:SF1">
    <property type="entry name" value="ALANINE DEHYDROGENASE"/>
    <property type="match status" value="1"/>
</dbReference>
<dbReference type="EC" id="1.4.1.1" evidence="2 5"/>
<dbReference type="NCBIfam" id="TIGR00518">
    <property type="entry name" value="alaDH"/>
    <property type="match status" value="1"/>
</dbReference>
<dbReference type="InterPro" id="IPR008143">
    <property type="entry name" value="Ala_DH/PNT_CS2"/>
</dbReference>
<keyword evidence="12" id="KW-1185">Reference proteome</keyword>
<dbReference type="AlphaFoldDB" id="A0A1T4P7I1"/>
<dbReference type="InterPro" id="IPR007886">
    <property type="entry name" value="AlaDH/PNT_N"/>
</dbReference>
<evidence type="ECO:0000256" key="7">
    <source>
        <dbReference type="PIRSR" id="PIRSR000183-2"/>
    </source>
</evidence>
<dbReference type="PANTHER" id="PTHR42795">
    <property type="entry name" value="ALANINE DEHYDROGENASE"/>
    <property type="match status" value="1"/>
</dbReference>
<dbReference type="InterPro" id="IPR008141">
    <property type="entry name" value="Ala_DH"/>
</dbReference>
<dbReference type="Pfam" id="PF05222">
    <property type="entry name" value="AlaDh_PNT_N"/>
    <property type="match status" value="1"/>
</dbReference>
<evidence type="ECO:0000313" key="11">
    <source>
        <dbReference type="EMBL" id="SJZ87535.1"/>
    </source>
</evidence>
<dbReference type="SUPFAM" id="SSF51735">
    <property type="entry name" value="NAD(P)-binding Rossmann-fold domains"/>
    <property type="match status" value="1"/>
</dbReference>
<feature type="domain" description="Alanine dehydrogenase/pyridine nucleotide transhydrogenase N-terminal" evidence="10">
    <location>
        <begin position="4"/>
        <end position="137"/>
    </location>
</feature>